<accession>A0A0G0C916</accession>
<gene>
    <name evidence="4" type="ORF">UR38_C0003G0045</name>
</gene>
<feature type="region of interest" description="Disordered" evidence="1">
    <location>
        <begin position="365"/>
        <end position="397"/>
    </location>
</feature>
<feature type="compositionally biased region" description="Low complexity" evidence="1">
    <location>
        <begin position="365"/>
        <end position="394"/>
    </location>
</feature>
<evidence type="ECO:0000256" key="1">
    <source>
        <dbReference type="SAM" id="MobiDB-lite"/>
    </source>
</evidence>
<evidence type="ECO:0000259" key="3">
    <source>
        <dbReference type="Pfam" id="PF19077"/>
    </source>
</evidence>
<feature type="domain" description="Bacterial Ig-like" evidence="3">
    <location>
        <begin position="278"/>
        <end position="344"/>
    </location>
</feature>
<evidence type="ECO:0000313" key="5">
    <source>
        <dbReference type="Proteomes" id="UP000033995"/>
    </source>
</evidence>
<evidence type="ECO:0000313" key="4">
    <source>
        <dbReference type="EMBL" id="KKP47640.1"/>
    </source>
</evidence>
<dbReference type="GO" id="GO:0003993">
    <property type="term" value="F:acid phosphatase activity"/>
    <property type="evidence" value="ECO:0007669"/>
    <property type="project" value="InterPro"/>
</dbReference>
<comment type="caution">
    <text evidence="4">The sequence shown here is derived from an EMBL/GenBank/DDBJ whole genome shotgun (WGS) entry which is preliminary data.</text>
</comment>
<proteinExistence type="predicted"/>
<dbReference type="AlphaFoldDB" id="A0A0G0C916"/>
<reference evidence="4 5" key="1">
    <citation type="journal article" date="2015" name="Nature">
        <title>rRNA introns, odd ribosomes, and small enigmatic genomes across a large radiation of phyla.</title>
        <authorList>
            <person name="Brown C.T."/>
            <person name="Hug L.A."/>
            <person name="Thomas B.C."/>
            <person name="Sharon I."/>
            <person name="Castelle C.J."/>
            <person name="Singh A."/>
            <person name="Wilkins M.J."/>
            <person name="Williams K.H."/>
            <person name="Banfield J.F."/>
        </authorList>
    </citation>
    <scope>NUCLEOTIDE SEQUENCE [LARGE SCALE GENOMIC DNA]</scope>
</reference>
<evidence type="ECO:0000256" key="2">
    <source>
        <dbReference type="SAM" id="Phobius"/>
    </source>
</evidence>
<organism evidence="4 5">
    <name type="scientific">Candidatus Woesebacteria bacterium GW2011_GWA2_33_28</name>
    <dbReference type="NCBI Taxonomy" id="1618561"/>
    <lineage>
        <taxon>Bacteria</taxon>
        <taxon>Candidatus Woeseibacteriota</taxon>
    </lineage>
</organism>
<feature type="transmembrane region" description="Helical" evidence="2">
    <location>
        <begin position="402"/>
        <end position="423"/>
    </location>
</feature>
<dbReference type="InterPro" id="IPR008963">
    <property type="entry name" value="Purple_acid_Pase-like_N"/>
</dbReference>
<protein>
    <recommendedName>
        <fullName evidence="3">Bacterial Ig-like domain-containing protein</fullName>
    </recommendedName>
</protein>
<keyword evidence="2" id="KW-0472">Membrane</keyword>
<dbReference type="InterPro" id="IPR013783">
    <property type="entry name" value="Ig-like_fold"/>
</dbReference>
<name>A0A0G0C916_9BACT</name>
<dbReference type="Proteomes" id="UP000033995">
    <property type="component" value="Unassembled WGS sequence"/>
</dbReference>
<keyword evidence="2" id="KW-0812">Transmembrane</keyword>
<dbReference type="InterPro" id="IPR044016">
    <property type="entry name" value="Big_13"/>
</dbReference>
<dbReference type="Pfam" id="PF19077">
    <property type="entry name" value="Big_13"/>
    <property type="match status" value="1"/>
</dbReference>
<dbReference type="SUPFAM" id="SSF49363">
    <property type="entry name" value="Purple acid phosphatase, N-terminal domain"/>
    <property type="match status" value="1"/>
</dbReference>
<dbReference type="Gene3D" id="2.60.40.10">
    <property type="entry name" value="Immunoglobulins"/>
    <property type="match status" value="1"/>
</dbReference>
<keyword evidence="2" id="KW-1133">Transmembrane helix</keyword>
<dbReference type="GO" id="GO:0046872">
    <property type="term" value="F:metal ion binding"/>
    <property type="evidence" value="ECO:0007669"/>
    <property type="project" value="InterPro"/>
</dbReference>
<sequence>MKKGVRLPTILGLLILISSLVIGIYSINSRQIFKLGAQVENSPKNVRIGNISNNSITVTWTTDTESKGFVKWNKTNGNLGKVALEEKSSQSSVHLVNILGLESSTDVFFAINSDGKDYKNNDIPWQSKTLNQIITADNLIATGVVLQQDGATPAEAIVHLTVNGFTLSTITSPEGSWVIPISNYIESVPETTAIEISINAGPKGTAQAVIYPTAINSTPIILLGKTYDFRTINSNQESLPKSNLSVPESIEASSRFEINRNEVQPTNSFISIDSVDEGEIITTVNPEFFGSGPSQTNIEVSVESELQTVTVATDKNGGWNWSPPNSLEPGQHTVTLKWTDANGIIRILKRNFIVSAAEGPAFESTPSATPIFTPTPIATSSPTSRATATSTATTPPVPETGYLTNTLGLFMIGIGLVLASHYVNKKAYN</sequence>
<dbReference type="EMBL" id="LBOZ01000003">
    <property type="protein sequence ID" value="KKP47640.1"/>
    <property type="molecule type" value="Genomic_DNA"/>
</dbReference>